<protein>
    <submittedName>
        <fullName evidence="7">Uncharacterized protein</fullName>
    </submittedName>
</protein>
<evidence type="ECO:0000256" key="4">
    <source>
        <dbReference type="ARBA" id="ARBA00022989"/>
    </source>
</evidence>
<dbReference type="AlphaFoldDB" id="A0A183P6B5"/>
<evidence type="ECO:0000256" key="3">
    <source>
        <dbReference type="ARBA" id="ARBA00022729"/>
    </source>
</evidence>
<dbReference type="GO" id="GO:0072594">
    <property type="term" value="P:establishment of protein localization to organelle"/>
    <property type="evidence" value="ECO:0007669"/>
    <property type="project" value="TreeGrafter"/>
</dbReference>
<proteinExistence type="predicted"/>
<organism evidence="7 8">
    <name type="scientific">Schistosoma mattheei</name>
    <dbReference type="NCBI Taxonomy" id="31246"/>
    <lineage>
        <taxon>Eukaryota</taxon>
        <taxon>Metazoa</taxon>
        <taxon>Spiralia</taxon>
        <taxon>Lophotrochozoa</taxon>
        <taxon>Platyhelminthes</taxon>
        <taxon>Trematoda</taxon>
        <taxon>Digenea</taxon>
        <taxon>Strigeidida</taxon>
        <taxon>Schistosomatoidea</taxon>
        <taxon>Schistosomatidae</taxon>
        <taxon>Schistosoma</taxon>
    </lineage>
</organism>
<dbReference type="PANTHER" id="PTHR11506:SF35">
    <property type="entry name" value="LYSOSOME-ASSOCIATED MEMBRANE GLYCOPROTEIN 5"/>
    <property type="match status" value="1"/>
</dbReference>
<dbReference type="EMBL" id="UZAL01030086">
    <property type="protein sequence ID" value="VDP52034.1"/>
    <property type="molecule type" value="Genomic_DNA"/>
</dbReference>
<dbReference type="GO" id="GO:0005886">
    <property type="term" value="C:plasma membrane"/>
    <property type="evidence" value="ECO:0007669"/>
    <property type="project" value="TreeGrafter"/>
</dbReference>
<evidence type="ECO:0000256" key="2">
    <source>
        <dbReference type="ARBA" id="ARBA00022692"/>
    </source>
</evidence>
<accession>A0A183P6B5</accession>
<keyword evidence="8" id="KW-1185">Reference proteome</keyword>
<keyword evidence="6" id="KW-0325">Glycoprotein</keyword>
<keyword evidence="5" id="KW-0472">Membrane</keyword>
<evidence type="ECO:0000256" key="1">
    <source>
        <dbReference type="ARBA" id="ARBA00004251"/>
    </source>
</evidence>
<dbReference type="Proteomes" id="UP000269396">
    <property type="component" value="Unassembled WGS sequence"/>
</dbReference>
<dbReference type="GO" id="GO:0031902">
    <property type="term" value="C:late endosome membrane"/>
    <property type="evidence" value="ECO:0007669"/>
    <property type="project" value="TreeGrafter"/>
</dbReference>
<keyword evidence="3" id="KW-0732">Signal</keyword>
<reference evidence="7 8" key="1">
    <citation type="submission" date="2018-11" db="EMBL/GenBank/DDBJ databases">
        <authorList>
            <consortium name="Pathogen Informatics"/>
        </authorList>
    </citation>
    <scope>NUCLEOTIDE SEQUENCE [LARGE SCALE GENOMIC DNA]</scope>
    <source>
        <strain>Denwood</strain>
        <strain evidence="8">Zambia</strain>
    </source>
</reference>
<dbReference type="InterPro" id="IPR002000">
    <property type="entry name" value="Lysosome-assoc_membr_glycop"/>
</dbReference>
<dbReference type="PANTHER" id="PTHR11506">
    <property type="entry name" value="LYSOSOME-ASSOCIATED MEMBRANE GLYCOPROTEIN"/>
    <property type="match status" value="1"/>
</dbReference>
<evidence type="ECO:0000313" key="7">
    <source>
        <dbReference type="EMBL" id="VDP52034.1"/>
    </source>
</evidence>
<keyword evidence="2" id="KW-0812">Transmembrane</keyword>
<dbReference type="Gene3D" id="2.40.160.110">
    <property type="match status" value="1"/>
</dbReference>
<evidence type="ECO:0000256" key="6">
    <source>
        <dbReference type="ARBA" id="ARBA00023180"/>
    </source>
</evidence>
<gene>
    <name evidence="7" type="ORF">SMTD_LOCUS9901</name>
</gene>
<evidence type="ECO:0000256" key="5">
    <source>
        <dbReference type="ARBA" id="ARBA00023136"/>
    </source>
</evidence>
<dbReference type="GO" id="GO:0005765">
    <property type="term" value="C:lysosomal membrane"/>
    <property type="evidence" value="ECO:0007669"/>
    <property type="project" value="TreeGrafter"/>
</dbReference>
<keyword evidence="4" id="KW-1133">Transmembrane helix</keyword>
<dbReference type="STRING" id="31246.A0A183P6B5"/>
<evidence type="ECO:0000313" key="8">
    <source>
        <dbReference type="Proteomes" id="UP000269396"/>
    </source>
</evidence>
<name>A0A183P6B5_9TREM</name>
<sequence length="424" mass="47121">MQLGDSDFADALALLSHTHQQMQVKATSVEAVSAAVVTNIHKGYATSSKSSETEETEATDYSDDIIFPVMNVSYNDMTANGTSLPYLPTTTTTDEPNSTTWESATTVLQNTTDHSNDSTIAIETTETATTMGVTTKEMETTTVTTATDMITTVVPIPNVHKFSLKNGSSYCLLLQSDIKFQIFYHSQNKLVKSYEFTVSNATINDNESVCSDHYTKLSLTFIPYGQNEEHKWTLVLLFNVMEPNKTSNDATTVRSTYTLNSLILNYYMDKTLFPDALTPGKLCLLILILIFYYHLARIPVGSYYSCLIVPEITLTGNEKIFNSCKLFMKNLKVEAFMNNSVEAFIGNGKLYYPNLITSEITCLFSILNPSPLIFFLTETLCDSDVNVNNMVPIGVGIALIVCIVVAITVFIVFSKRNRRSYTTL</sequence>
<comment type="subcellular location">
    <subcellularLocation>
        <location evidence="1">Cell membrane</location>
        <topology evidence="1">Single-pass type I membrane protein</topology>
    </subcellularLocation>
</comment>